<dbReference type="Proteomes" id="UP000660262">
    <property type="component" value="Unassembled WGS sequence"/>
</dbReference>
<name>A0A830HZY2_9CHLO</name>
<reference evidence="1" key="1">
    <citation type="submission" date="2020-10" db="EMBL/GenBank/DDBJ databases">
        <title>Unveiling of a novel bifunctional photoreceptor, Dualchrome1, isolated from a cosmopolitan green alga.</title>
        <authorList>
            <person name="Suzuki S."/>
            <person name="Kawachi M."/>
        </authorList>
    </citation>
    <scope>NUCLEOTIDE SEQUENCE</scope>
    <source>
        <strain evidence="1">NIES 2893</strain>
    </source>
</reference>
<proteinExistence type="predicted"/>
<protein>
    <submittedName>
        <fullName evidence="1">Uncharacterized protein</fullName>
    </submittedName>
</protein>
<dbReference type="AlphaFoldDB" id="A0A830HZY2"/>
<sequence>MTDSVFPNQRTPPPPQGSCCSLESLEGLSLLQPQSPLPSATSCDMPGGGHGHAHGHVGRYACTNPVLARTSMDVNDKLANLEVNVLAEGDRIFASLEEQNRTKWLRCASEGPFKGFYFPFHHPALGGAIFKKIIGNVAPEELMKMSSEWSNEHKKFLCTHPVLARASMDVADKLPGNADINTLQEGFVITAYYCKAGKWLCCVDEGSFQERYFPFHHPVLGKAIFKEQKQLELTAGNPGYFNTTEENVHPNRV</sequence>
<keyword evidence="2" id="KW-1185">Reference proteome</keyword>
<comment type="caution">
    <text evidence="1">The sequence shown here is derived from an EMBL/GenBank/DDBJ whole genome shotgun (WGS) entry which is preliminary data.</text>
</comment>
<evidence type="ECO:0000313" key="1">
    <source>
        <dbReference type="EMBL" id="GHP12353.1"/>
    </source>
</evidence>
<organism evidence="1 2">
    <name type="scientific">Pycnococcus provasolii</name>
    <dbReference type="NCBI Taxonomy" id="41880"/>
    <lineage>
        <taxon>Eukaryota</taxon>
        <taxon>Viridiplantae</taxon>
        <taxon>Chlorophyta</taxon>
        <taxon>Pseudoscourfieldiophyceae</taxon>
        <taxon>Pseudoscourfieldiales</taxon>
        <taxon>Pycnococcaceae</taxon>
        <taxon>Pycnococcus</taxon>
    </lineage>
</organism>
<accession>A0A830HZY2</accession>
<gene>
    <name evidence="1" type="ORF">PPROV_001108100</name>
</gene>
<evidence type="ECO:0000313" key="2">
    <source>
        <dbReference type="Proteomes" id="UP000660262"/>
    </source>
</evidence>
<dbReference type="EMBL" id="BNJQ01000041">
    <property type="protein sequence ID" value="GHP12353.1"/>
    <property type="molecule type" value="Genomic_DNA"/>
</dbReference>